<dbReference type="AlphaFoldDB" id="E0S3A6"/>
<sequence>MLKGKAKRLISCAVLSTTVLAMTACGSTGTDTNTAAGNQAAQDNTQSTNTQAAVDAQGSASATGGEVAFKGFEPYEEELNIHIGRLASQHTVSTLLPGDTLEDNPYTRYVKEKLNITFTDEIEAADEDYKNHIALATSSGDIPEMFTVTNYDTLVDLVESDLLCDLTDVFNEYASDYIREIYDSFDGRGLDMVTFDGKLMALPGTNADNGVPTLCWIRKDWMDKLGINPDEDGDLCVTYEEIADVARAFVDKDVSGKGTIGIAMSDGIGDAEWIANANGGFVGKWLDNGDGTITWSTLSDANKKSWEILHQWFEEGILDPQFGTRTYEDVTALLIDNKCGIAFGAWHMPDWRFSHVKDANPEAEYIAYTIKDSTGKVNLAHENPTNNFIVVRKDYPHPEAAVKIQNVLFDELVHETLDTAPEVMSFVQNGGDNFTKPVQIECLPSTTKDVYYNEHQAVLKGELLPENTSTAENKNSSSIMLEYLKDPEHVTEETRTGWSFYNSRIVGLGAAIGGLNANGNANWVSPLYPPTLEAMEQKKAALDTLELKAYIQIVTGEQPIEYFEQYKADWMSYGGADIIAEMEDYYANK</sequence>
<organism evidence="2 3">
    <name type="scientific">Butyrivibrio proteoclasticus (strain ATCC 51982 / DSM 14932 / B316)</name>
    <name type="common">Clostridium proteoclasticum</name>
    <dbReference type="NCBI Taxonomy" id="515622"/>
    <lineage>
        <taxon>Bacteria</taxon>
        <taxon>Bacillati</taxon>
        <taxon>Bacillota</taxon>
        <taxon>Clostridia</taxon>
        <taxon>Lachnospirales</taxon>
        <taxon>Lachnospiraceae</taxon>
        <taxon>Butyrivibrio</taxon>
    </lineage>
</organism>
<feature type="signal peptide" evidence="1">
    <location>
        <begin position="1"/>
        <end position="21"/>
    </location>
</feature>
<dbReference type="HOGENOM" id="CLU_021021_3_0_9"/>
<reference evidence="2 3" key="1">
    <citation type="journal article" date="2010" name="PLoS ONE">
        <title>The glycobiome of the rumen bacterium Butyrivibrio proteoclasticus B316(T) highlights adaptation to a polysaccharide-rich environment.</title>
        <authorList>
            <person name="Kelly W.J."/>
            <person name="Leahy S.C."/>
            <person name="Altermann E."/>
            <person name="Yeoman C.J."/>
            <person name="Dunne J.C."/>
            <person name="Kong Z."/>
            <person name="Pacheco D.M."/>
            <person name="Li D."/>
            <person name="Noel S.J."/>
            <person name="Moon C.D."/>
            <person name="Cookson A.L."/>
            <person name="Attwood G.T."/>
        </authorList>
    </citation>
    <scope>NUCLEOTIDE SEQUENCE [LARGE SCALE GENOMIC DNA]</scope>
    <source>
        <strain evidence="3">ATCC 51982 / DSM 14932 / B316</strain>
    </source>
</reference>
<dbReference type="SUPFAM" id="SSF53850">
    <property type="entry name" value="Periplasmic binding protein-like II"/>
    <property type="match status" value="1"/>
</dbReference>
<feature type="chain" id="PRO_5038747349" evidence="1">
    <location>
        <begin position="22"/>
        <end position="589"/>
    </location>
</feature>
<dbReference type="RefSeq" id="WP_013282538.1">
    <property type="nucleotide sequence ID" value="NC_014388.1"/>
</dbReference>
<dbReference type="eggNOG" id="COG1653">
    <property type="taxonomic scope" value="Bacteria"/>
</dbReference>
<evidence type="ECO:0000256" key="1">
    <source>
        <dbReference type="SAM" id="SignalP"/>
    </source>
</evidence>
<dbReference type="PANTHER" id="PTHR43649">
    <property type="entry name" value="ARABINOSE-BINDING PROTEIN-RELATED"/>
    <property type="match status" value="1"/>
</dbReference>
<name>E0S3A6_BUTPB</name>
<dbReference type="KEGG" id="bpb:bpr_III202"/>
<dbReference type="Pfam" id="PF01547">
    <property type="entry name" value="SBP_bac_1"/>
    <property type="match status" value="1"/>
</dbReference>
<evidence type="ECO:0000313" key="2">
    <source>
        <dbReference type="EMBL" id="ADL35888.1"/>
    </source>
</evidence>
<gene>
    <name evidence="2" type="ordered locus">bpr_III202</name>
</gene>
<dbReference type="STRING" id="515622.bpr_III202"/>
<dbReference type="Proteomes" id="UP000001299">
    <property type="component" value="Chromosome 2"/>
</dbReference>
<dbReference type="PROSITE" id="PS51257">
    <property type="entry name" value="PROKAR_LIPOPROTEIN"/>
    <property type="match status" value="1"/>
</dbReference>
<evidence type="ECO:0000313" key="3">
    <source>
        <dbReference type="Proteomes" id="UP000001299"/>
    </source>
</evidence>
<dbReference type="Gene3D" id="3.40.190.10">
    <property type="entry name" value="Periplasmic binding protein-like II"/>
    <property type="match status" value="2"/>
</dbReference>
<dbReference type="InterPro" id="IPR050490">
    <property type="entry name" value="Bact_solute-bd_prot1"/>
</dbReference>
<dbReference type="CDD" id="cd13580">
    <property type="entry name" value="PBP2_AlgQ_like_1"/>
    <property type="match status" value="1"/>
</dbReference>
<keyword evidence="1" id="KW-0732">Signal</keyword>
<dbReference type="InterPro" id="IPR006059">
    <property type="entry name" value="SBP"/>
</dbReference>
<dbReference type="PANTHER" id="PTHR43649:SF12">
    <property type="entry name" value="DIACETYLCHITOBIOSE BINDING PROTEIN DASA"/>
    <property type="match status" value="1"/>
</dbReference>
<proteinExistence type="predicted"/>
<protein>
    <submittedName>
        <fullName evidence="2">Sugar ABC transporter substrate-binding protein</fullName>
    </submittedName>
</protein>
<dbReference type="EMBL" id="CP001811">
    <property type="protein sequence ID" value="ADL35888.1"/>
    <property type="molecule type" value="Genomic_DNA"/>
</dbReference>
<accession>E0S3A6</accession>
<keyword evidence="3" id="KW-1185">Reference proteome</keyword>